<keyword evidence="9" id="KW-0325">Glycoprotein</keyword>
<evidence type="ECO:0000256" key="1">
    <source>
        <dbReference type="ARBA" id="ARBA00001947"/>
    </source>
</evidence>
<dbReference type="InterPro" id="IPR042089">
    <property type="entry name" value="Peptidase_M13_dom_2"/>
</dbReference>
<keyword evidence="3" id="KW-0645">Protease</keyword>
<evidence type="ECO:0000256" key="8">
    <source>
        <dbReference type="ARBA" id="ARBA00023157"/>
    </source>
</evidence>
<feature type="domain" description="Peptidase M13 N-terminal" evidence="12">
    <location>
        <begin position="128"/>
        <end position="522"/>
    </location>
</feature>
<accession>A0AAV2QGQ0</accession>
<evidence type="ECO:0000313" key="14">
    <source>
        <dbReference type="Proteomes" id="UP001497623"/>
    </source>
</evidence>
<evidence type="ECO:0000256" key="6">
    <source>
        <dbReference type="ARBA" id="ARBA00022833"/>
    </source>
</evidence>
<dbReference type="InterPro" id="IPR008753">
    <property type="entry name" value="Peptidase_M13_N"/>
</dbReference>
<dbReference type="FunFam" id="3.40.390.10:FF:000076">
    <property type="entry name" value="membrane metallo-endopeptidase-like 1"/>
    <property type="match status" value="1"/>
</dbReference>
<dbReference type="Pfam" id="PF05649">
    <property type="entry name" value="Peptidase_M13_N"/>
    <property type="match status" value="1"/>
</dbReference>
<reference evidence="13 14" key="1">
    <citation type="submission" date="2024-05" db="EMBL/GenBank/DDBJ databases">
        <authorList>
            <person name="Wallberg A."/>
        </authorList>
    </citation>
    <scope>NUCLEOTIDE SEQUENCE [LARGE SCALE GENOMIC DNA]</scope>
</reference>
<dbReference type="AlphaFoldDB" id="A0AAV2QGQ0"/>
<keyword evidence="6" id="KW-0862">Zinc</keyword>
<keyword evidence="7" id="KW-0482">Metalloprotease</keyword>
<keyword evidence="11" id="KW-0812">Transmembrane</keyword>
<evidence type="ECO:0000256" key="5">
    <source>
        <dbReference type="ARBA" id="ARBA00022801"/>
    </source>
</evidence>
<dbReference type="Gene3D" id="1.10.1380.10">
    <property type="entry name" value="Neutral endopeptidase , domain2"/>
    <property type="match status" value="1"/>
</dbReference>
<dbReference type="Gene3D" id="3.40.390.10">
    <property type="entry name" value="Collagenase (Catalytic Domain)"/>
    <property type="match status" value="1"/>
</dbReference>
<proteinExistence type="inferred from homology"/>
<keyword evidence="11" id="KW-0472">Membrane</keyword>
<dbReference type="EMBL" id="CAXKWB010005786">
    <property type="protein sequence ID" value="CAL4079831.1"/>
    <property type="molecule type" value="Genomic_DNA"/>
</dbReference>
<gene>
    <name evidence="13" type="ORF">MNOR_LOCUS11128</name>
</gene>
<evidence type="ECO:0000256" key="2">
    <source>
        <dbReference type="ARBA" id="ARBA00007357"/>
    </source>
</evidence>
<dbReference type="InterPro" id="IPR024079">
    <property type="entry name" value="MetalloPept_cat_dom_sf"/>
</dbReference>
<dbReference type="SUPFAM" id="SSF55486">
    <property type="entry name" value="Metalloproteases ('zincins'), catalytic domain"/>
    <property type="match status" value="1"/>
</dbReference>
<feature type="transmembrane region" description="Helical" evidence="11">
    <location>
        <begin position="55"/>
        <end position="76"/>
    </location>
</feature>
<feature type="region of interest" description="Disordered" evidence="10">
    <location>
        <begin position="1"/>
        <end position="27"/>
    </location>
</feature>
<evidence type="ECO:0000256" key="9">
    <source>
        <dbReference type="ARBA" id="ARBA00023180"/>
    </source>
</evidence>
<dbReference type="InterPro" id="IPR000718">
    <property type="entry name" value="Peptidase_M13"/>
</dbReference>
<keyword evidence="4" id="KW-0479">Metal-binding</keyword>
<dbReference type="PANTHER" id="PTHR11733:SF167">
    <property type="entry name" value="FI17812P1-RELATED"/>
    <property type="match status" value="1"/>
</dbReference>
<feature type="non-terminal residue" evidence="13">
    <location>
        <position position="588"/>
    </location>
</feature>
<organism evidence="13 14">
    <name type="scientific">Meganyctiphanes norvegica</name>
    <name type="common">Northern krill</name>
    <name type="synonym">Thysanopoda norvegica</name>
    <dbReference type="NCBI Taxonomy" id="48144"/>
    <lineage>
        <taxon>Eukaryota</taxon>
        <taxon>Metazoa</taxon>
        <taxon>Ecdysozoa</taxon>
        <taxon>Arthropoda</taxon>
        <taxon>Crustacea</taxon>
        <taxon>Multicrustacea</taxon>
        <taxon>Malacostraca</taxon>
        <taxon>Eumalacostraca</taxon>
        <taxon>Eucarida</taxon>
        <taxon>Euphausiacea</taxon>
        <taxon>Euphausiidae</taxon>
        <taxon>Meganyctiphanes</taxon>
    </lineage>
</organism>
<evidence type="ECO:0000256" key="3">
    <source>
        <dbReference type="ARBA" id="ARBA00022670"/>
    </source>
</evidence>
<evidence type="ECO:0000313" key="13">
    <source>
        <dbReference type="EMBL" id="CAL4079831.1"/>
    </source>
</evidence>
<sequence>MMTEMTRYKQQTNLEDDDASSVGSARTEELPTGTTHIHYHMGSHWWKSRTGLEKALLVGWFLLLLVVTVLVALLHLQSDTPKLMVHTVLHPSGISSDSSLINKNQCLSRDCVMIAGDVLSSMDPTVDPCEDFYQYACGGWMTKNPIPEGKPIWGTLNKLSSDNQVIMRHALESSEKAHCDAEEKAKIFYKSCMDANQTIENLGPKPLQELIKKSGGWSVKERWKPPANYSILDDLIVTKIQYGSSALFSWGVEADDKNSTRHILQFDQGGLTLPARNYYLNESEKAVQNAYVDYISKIVVLLGGIKKIGDEVANDVMEVEKEIAEITMPDDERREDDKLYHLSTLSNLTNMAPFIDWTKFVKTAFQKINKPIFDSEEIVVYAPSFLQNLTNIIDTYSSTTEGKVKLHNYVIWHMAKNYVGFLSRNFRDAAKDLEKAQMGVAGTEEVWRECVAATDAALGPALGAMYVRSAFKGHSKDLAQDMITRIRKSFIESLASVPWMDKLTKKAAIEKATAIYEMIGYPDYILDQTELDKKFADLRIKENEFFANNVRVNTFSIKDHLKRLSKQVNKTRWDMTPPTVNAYYSPTK</sequence>
<protein>
    <recommendedName>
        <fullName evidence="12">Peptidase M13 N-terminal domain-containing protein</fullName>
    </recommendedName>
</protein>
<dbReference type="GO" id="GO:0016485">
    <property type="term" value="P:protein processing"/>
    <property type="evidence" value="ECO:0007669"/>
    <property type="project" value="TreeGrafter"/>
</dbReference>
<keyword evidence="5" id="KW-0378">Hydrolase</keyword>
<dbReference type="GO" id="GO:0046872">
    <property type="term" value="F:metal ion binding"/>
    <property type="evidence" value="ECO:0007669"/>
    <property type="project" value="UniProtKB-KW"/>
</dbReference>
<comment type="similarity">
    <text evidence="2">Belongs to the peptidase M13 family.</text>
</comment>
<evidence type="ECO:0000259" key="12">
    <source>
        <dbReference type="Pfam" id="PF05649"/>
    </source>
</evidence>
<name>A0AAV2QGQ0_MEGNR</name>
<evidence type="ECO:0000256" key="7">
    <source>
        <dbReference type="ARBA" id="ARBA00023049"/>
    </source>
</evidence>
<dbReference type="GO" id="GO:0004222">
    <property type="term" value="F:metalloendopeptidase activity"/>
    <property type="evidence" value="ECO:0007669"/>
    <property type="project" value="InterPro"/>
</dbReference>
<dbReference type="CDD" id="cd08662">
    <property type="entry name" value="M13"/>
    <property type="match status" value="1"/>
</dbReference>
<dbReference type="GO" id="GO:0005886">
    <property type="term" value="C:plasma membrane"/>
    <property type="evidence" value="ECO:0007669"/>
    <property type="project" value="TreeGrafter"/>
</dbReference>
<evidence type="ECO:0000256" key="11">
    <source>
        <dbReference type="SAM" id="Phobius"/>
    </source>
</evidence>
<evidence type="ECO:0000256" key="4">
    <source>
        <dbReference type="ARBA" id="ARBA00022723"/>
    </source>
</evidence>
<keyword evidence="14" id="KW-1185">Reference proteome</keyword>
<dbReference type="PANTHER" id="PTHR11733">
    <property type="entry name" value="ZINC METALLOPROTEASE FAMILY M13 NEPRILYSIN-RELATED"/>
    <property type="match status" value="1"/>
</dbReference>
<keyword evidence="11" id="KW-1133">Transmembrane helix</keyword>
<evidence type="ECO:0000256" key="10">
    <source>
        <dbReference type="SAM" id="MobiDB-lite"/>
    </source>
</evidence>
<dbReference type="PROSITE" id="PS51885">
    <property type="entry name" value="NEPRILYSIN"/>
    <property type="match status" value="1"/>
</dbReference>
<comment type="caution">
    <text evidence="13">The sequence shown here is derived from an EMBL/GenBank/DDBJ whole genome shotgun (WGS) entry which is preliminary data.</text>
</comment>
<keyword evidence="8" id="KW-1015">Disulfide bond</keyword>
<dbReference type="Proteomes" id="UP001497623">
    <property type="component" value="Unassembled WGS sequence"/>
</dbReference>
<comment type="cofactor">
    <cofactor evidence="1">
        <name>Zn(2+)</name>
        <dbReference type="ChEBI" id="CHEBI:29105"/>
    </cofactor>
</comment>